<dbReference type="SMART" id="SM00255">
    <property type="entry name" value="TIR"/>
    <property type="match status" value="1"/>
</dbReference>
<feature type="transmembrane region" description="Helical" evidence="1">
    <location>
        <begin position="182"/>
        <end position="201"/>
    </location>
</feature>
<dbReference type="Proteomes" id="UP000199371">
    <property type="component" value="Unassembled WGS sequence"/>
</dbReference>
<evidence type="ECO:0000313" key="4">
    <source>
        <dbReference type="Proteomes" id="UP000199371"/>
    </source>
</evidence>
<dbReference type="Pfam" id="PF13676">
    <property type="entry name" value="TIR_2"/>
    <property type="match status" value="1"/>
</dbReference>
<reference evidence="4" key="1">
    <citation type="submission" date="2016-10" db="EMBL/GenBank/DDBJ databases">
        <authorList>
            <person name="Varghese N."/>
            <person name="Submissions S."/>
        </authorList>
    </citation>
    <scope>NUCLEOTIDE SEQUENCE [LARGE SCALE GENOMIC DNA]</scope>
    <source>
        <strain evidence="4">DSM 17616</strain>
    </source>
</reference>
<organism evidence="3 4">
    <name type="scientific">Rheinheimera pacifica</name>
    <dbReference type="NCBI Taxonomy" id="173990"/>
    <lineage>
        <taxon>Bacteria</taxon>
        <taxon>Pseudomonadati</taxon>
        <taxon>Pseudomonadota</taxon>
        <taxon>Gammaproteobacteria</taxon>
        <taxon>Chromatiales</taxon>
        <taxon>Chromatiaceae</taxon>
        <taxon>Rheinheimera</taxon>
    </lineage>
</organism>
<dbReference type="STRING" id="173990.SAMN05660691_02515"/>
<accession>A0A1H6MIC4</accession>
<gene>
    <name evidence="3" type="ORF">SAMN05660691_02515</name>
</gene>
<name>A0A1H6MIC4_9GAMM</name>
<protein>
    <submittedName>
        <fullName evidence="3">TIR domain-containing protein</fullName>
    </submittedName>
</protein>
<dbReference type="SUPFAM" id="SSF52200">
    <property type="entry name" value="Toll/Interleukin receptor TIR domain"/>
    <property type="match status" value="1"/>
</dbReference>
<evidence type="ECO:0000259" key="2">
    <source>
        <dbReference type="PROSITE" id="PS50104"/>
    </source>
</evidence>
<feature type="domain" description="TIR" evidence="2">
    <location>
        <begin position="1"/>
        <end position="170"/>
    </location>
</feature>
<dbReference type="AlphaFoldDB" id="A0A1H6MIC4"/>
<sequence>MAKIFISYAREDSQIAQRLTTELHQRKHDVFLDQQSIRIGAHWQEDIKRHLKDADVFLALVTNHSDKSYYFNIEVTSAVSYVAHSNRDKLILPVVLDQASLNDSDLGAFQALFGRTEDFDFLVGEIENAISRFEGFRIAQEEIKDLQGKILEENSADYIKETIEDLTAREKTGRKLASRWHLAGYATLVASVIFVFTLWWMAERTLAQATLETNRLLFDTVKGVTIVALLLGLARYAFLLAKAHQLEALKNADRLHAISFGKFYMRVFSTQITPAEIKEVFQHWNTSGSSDLSHLDVEKVDSRFAELISKVADKFDGKPKS</sequence>
<dbReference type="GO" id="GO:0007165">
    <property type="term" value="P:signal transduction"/>
    <property type="evidence" value="ECO:0007669"/>
    <property type="project" value="InterPro"/>
</dbReference>
<proteinExistence type="predicted"/>
<dbReference type="EMBL" id="FNXF01000009">
    <property type="protein sequence ID" value="SEH97323.1"/>
    <property type="molecule type" value="Genomic_DNA"/>
</dbReference>
<evidence type="ECO:0000256" key="1">
    <source>
        <dbReference type="SAM" id="Phobius"/>
    </source>
</evidence>
<keyword evidence="1" id="KW-1133">Transmembrane helix</keyword>
<dbReference type="Gene3D" id="3.40.50.10140">
    <property type="entry name" value="Toll/interleukin-1 receptor homology (TIR) domain"/>
    <property type="match status" value="1"/>
</dbReference>
<keyword evidence="1" id="KW-0472">Membrane</keyword>
<dbReference type="RefSeq" id="WP_092793812.1">
    <property type="nucleotide sequence ID" value="NZ_FNXF01000009.1"/>
</dbReference>
<feature type="transmembrane region" description="Helical" evidence="1">
    <location>
        <begin position="221"/>
        <end position="241"/>
    </location>
</feature>
<dbReference type="InterPro" id="IPR035897">
    <property type="entry name" value="Toll_tir_struct_dom_sf"/>
</dbReference>
<dbReference type="OrthoDB" id="248155at2"/>
<keyword evidence="4" id="KW-1185">Reference proteome</keyword>
<dbReference type="InterPro" id="IPR000157">
    <property type="entry name" value="TIR_dom"/>
</dbReference>
<dbReference type="PROSITE" id="PS50104">
    <property type="entry name" value="TIR"/>
    <property type="match status" value="1"/>
</dbReference>
<evidence type="ECO:0000313" key="3">
    <source>
        <dbReference type="EMBL" id="SEH97323.1"/>
    </source>
</evidence>
<keyword evidence="1" id="KW-0812">Transmembrane</keyword>